<dbReference type="RefSeq" id="WP_141375728.1">
    <property type="nucleotide sequence ID" value="NZ_BAPL01000001.1"/>
</dbReference>
<proteinExistence type="predicted"/>
<comment type="caution">
    <text evidence="1">The sequence shown here is derived from an EMBL/GenBank/DDBJ whole genome shotgun (WGS) entry which is preliminary data.</text>
</comment>
<dbReference type="Proteomes" id="UP000317730">
    <property type="component" value="Unassembled WGS sequence"/>
</dbReference>
<reference evidence="1 2" key="1">
    <citation type="submission" date="2019-06" db="EMBL/GenBank/DDBJ databases">
        <title>Whole genome shotgun sequence of Acetobacter peroxydans NBRC 13755.</title>
        <authorList>
            <person name="Hosoyama A."/>
            <person name="Uohara A."/>
            <person name="Ohji S."/>
            <person name="Ichikawa N."/>
        </authorList>
    </citation>
    <scope>NUCLEOTIDE SEQUENCE [LARGE SCALE GENOMIC DNA]</scope>
    <source>
        <strain evidence="1 2">NBRC 13755</strain>
    </source>
</reference>
<evidence type="ECO:0000313" key="2">
    <source>
        <dbReference type="Proteomes" id="UP000317730"/>
    </source>
</evidence>
<accession>A0A4Y3TUQ5</accession>
<name>A0A4Y3TUQ5_9PROT</name>
<organism evidence="1 2">
    <name type="scientific">Acetobacter peroxydans</name>
    <dbReference type="NCBI Taxonomy" id="104098"/>
    <lineage>
        <taxon>Bacteria</taxon>
        <taxon>Pseudomonadati</taxon>
        <taxon>Pseudomonadota</taxon>
        <taxon>Alphaproteobacteria</taxon>
        <taxon>Acetobacterales</taxon>
        <taxon>Acetobacteraceae</taxon>
        <taxon>Acetobacter</taxon>
    </lineage>
</organism>
<evidence type="ECO:0000313" key="1">
    <source>
        <dbReference type="EMBL" id="GEB85474.1"/>
    </source>
</evidence>
<keyword evidence="2" id="KW-1185">Reference proteome</keyword>
<sequence>MTQSVSLPLAPRRDGRLSLCVTDQLPRTLPAAGGVALVRVVPQDEEMAVDDTPSGWAGVWTWQAPRHVAFGAPAPFSSDSLSPGSAAFAPVRRGLVPGGSRSRGLIAESLPSEAGHVGSVERGLGSGSPGSVCACCTGAGGLDRFLLARAQERVRGAGPACHAVLVLCPAGTAEQVRAMAQGSGLLAGFYSLELPR</sequence>
<dbReference type="AlphaFoldDB" id="A0A4Y3TUQ5"/>
<dbReference type="EMBL" id="BJMV01000005">
    <property type="protein sequence ID" value="GEB85474.1"/>
    <property type="molecule type" value="Genomic_DNA"/>
</dbReference>
<protein>
    <submittedName>
        <fullName evidence="1">Uncharacterized protein</fullName>
    </submittedName>
</protein>
<dbReference type="OrthoDB" id="7218773at2"/>
<gene>
    <name evidence="1" type="ORF">APE01nite_12710</name>
</gene>